<keyword evidence="4" id="KW-0663">Pyridoxal phosphate</keyword>
<dbReference type="EMBL" id="LDPH01000007">
    <property type="protein sequence ID" value="KLV26813.1"/>
    <property type="molecule type" value="Genomic_DNA"/>
</dbReference>
<evidence type="ECO:0000256" key="7">
    <source>
        <dbReference type="ARBA" id="ARBA00023163"/>
    </source>
</evidence>
<dbReference type="GO" id="GO:0008483">
    <property type="term" value="F:transaminase activity"/>
    <property type="evidence" value="ECO:0007669"/>
    <property type="project" value="UniProtKB-KW"/>
</dbReference>
<dbReference type="PROSITE" id="PS50949">
    <property type="entry name" value="HTH_GNTR"/>
    <property type="match status" value="1"/>
</dbReference>
<dbReference type="GeneID" id="56347808"/>
<dbReference type="PANTHER" id="PTHR46577">
    <property type="entry name" value="HTH-TYPE TRANSCRIPTIONAL REGULATORY PROTEIN GABR"/>
    <property type="match status" value="1"/>
</dbReference>
<dbReference type="PRINTS" id="PR00035">
    <property type="entry name" value="HTHGNTR"/>
</dbReference>
<keyword evidence="10" id="KW-1185">Reference proteome</keyword>
<evidence type="ECO:0000256" key="6">
    <source>
        <dbReference type="ARBA" id="ARBA00023125"/>
    </source>
</evidence>
<dbReference type="GO" id="GO:0003700">
    <property type="term" value="F:DNA-binding transcription factor activity"/>
    <property type="evidence" value="ECO:0007669"/>
    <property type="project" value="InterPro"/>
</dbReference>
<dbReference type="SUPFAM" id="SSF53383">
    <property type="entry name" value="PLP-dependent transferases"/>
    <property type="match status" value="1"/>
</dbReference>
<dbReference type="CDD" id="cd00609">
    <property type="entry name" value="AAT_like"/>
    <property type="match status" value="1"/>
</dbReference>
<dbReference type="InterPro" id="IPR004839">
    <property type="entry name" value="Aminotransferase_I/II_large"/>
</dbReference>
<dbReference type="Proteomes" id="UP000036045">
    <property type="component" value="Unassembled WGS sequence"/>
</dbReference>
<dbReference type="GO" id="GO:0030170">
    <property type="term" value="F:pyridoxal phosphate binding"/>
    <property type="evidence" value="ECO:0007669"/>
    <property type="project" value="InterPro"/>
</dbReference>
<dbReference type="RefSeq" id="WP_047941788.1">
    <property type="nucleotide sequence ID" value="NZ_CP053989.1"/>
</dbReference>
<accession>A0A0J1ILL6</accession>
<sequence length="464" mass="52667">MIFITIDRSSSISLTQQIYDQVRNGILEKQLKEGDRLASSRELASSIGVSRNIVLEAYERLIAEGYLEVRPKSGTFVARGTSLSFTENTRRKETPKKIDANKKRYIDFKAGNPAIDYFPRKKWAQLTKEICLHSSEAVFGYGEASGMKELKNALVDYLKRVRGVQCRAEQIFITSGATQGLKLITEMLGRGNKTIAVEDPVTDEMRNIFTFSNGQIIPVPVDENGIDPSGLPKQSPSFVFVIPSHQFPLGGILSIQRRLQLIEYAKKMDCYIVEDDYDSEFTYEGAPVPSIQGIAPNHVIYVGTFSKILSPGLRIGYVILPEELISDFEQLKWFSDRHTSSLEQLVLARFIREGYLDRHVRKMKKIYKEKRERLVLAIQQNFEYATIIGKSAGMHLVVEIPDTDFHSTFIHKIEENGVKVYPIEQYSLVKGKHKSRIVMGYGGLSLDQIEKGVRLLREILDTEK</sequence>
<dbReference type="InterPro" id="IPR051446">
    <property type="entry name" value="HTH_trans_reg/aminotransferase"/>
</dbReference>
<dbReference type="InterPro" id="IPR036388">
    <property type="entry name" value="WH-like_DNA-bd_sf"/>
</dbReference>
<dbReference type="InterPro" id="IPR000524">
    <property type="entry name" value="Tscrpt_reg_HTH_GntR"/>
</dbReference>
<feature type="domain" description="HTH gntR-type" evidence="8">
    <location>
        <begin position="12"/>
        <end position="80"/>
    </location>
</feature>
<proteinExistence type="inferred from homology"/>
<protein>
    <submittedName>
        <fullName evidence="9">GntR family transcriptional regulator</fullName>
    </submittedName>
</protein>
<gene>
    <name evidence="9" type="ORF">ABW02_09735</name>
</gene>
<dbReference type="PANTHER" id="PTHR46577:SF1">
    <property type="entry name" value="HTH-TYPE TRANSCRIPTIONAL REGULATORY PROTEIN GABR"/>
    <property type="match status" value="1"/>
</dbReference>
<dbReference type="InterPro" id="IPR036390">
    <property type="entry name" value="WH_DNA-bd_sf"/>
</dbReference>
<dbReference type="CDD" id="cd07377">
    <property type="entry name" value="WHTH_GntR"/>
    <property type="match status" value="1"/>
</dbReference>
<dbReference type="PATRIC" id="fig|1397.4.peg.5231"/>
<evidence type="ECO:0000313" key="10">
    <source>
        <dbReference type="Proteomes" id="UP000036045"/>
    </source>
</evidence>
<keyword evidence="5" id="KW-0805">Transcription regulation</keyword>
<dbReference type="InterPro" id="IPR015421">
    <property type="entry name" value="PyrdxlP-dep_Trfase_major"/>
</dbReference>
<keyword evidence="3" id="KW-0808">Transferase</keyword>
<name>A0A0J1ILL6_NIACI</name>
<keyword evidence="7" id="KW-0804">Transcription</keyword>
<dbReference type="InterPro" id="IPR015424">
    <property type="entry name" value="PyrdxlP-dep_Trfase"/>
</dbReference>
<evidence type="ECO:0000256" key="1">
    <source>
        <dbReference type="ARBA" id="ARBA00001933"/>
    </source>
</evidence>
<evidence type="ECO:0000256" key="3">
    <source>
        <dbReference type="ARBA" id="ARBA00022576"/>
    </source>
</evidence>
<comment type="caution">
    <text evidence="9">The sequence shown here is derived from an EMBL/GenBank/DDBJ whole genome shotgun (WGS) entry which is preliminary data.</text>
</comment>
<dbReference type="GO" id="GO:0003677">
    <property type="term" value="F:DNA binding"/>
    <property type="evidence" value="ECO:0007669"/>
    <property type="project" value="UniProtKB-KW"/>
</dbReference>
<comment type="cofactor">
    <cofactor evidence="1">
        <name>pyridoxal 5'-phosphate</name>
        <dbReference type="ChEBI" id="CHEBI:597326"/>
    </cofactor>
</comment>
<evidence type="ECO:0000313" key="9">
    <source>
        <dbReference type="EMBL" id="KLV26813.1"/>
    </source>
</evidence>
<dbReference type="Pfam" id="PF00155">
    <property type="entry name" value="Aminotran_1_2"/>
    <property type="match status" value="1"/>
</dbReference>
<dbReference type="Gene3D" id="3.40.640.10">
    <property type="entry name" value="Type I PLP-dependent aspartate aminotransferase-like (Major domain)"/>
    <property type="match status" value="1"/>
</dbReference>
<reference evidence="9 10" key="1">
    <citation type="submission" date="2015-05" db="EMBL/GenBank/DDBJ databases">
        <title>Whole genome sequence and identification of bacterial endophytes from Costus igneus.</title>
        <authorList>
            <person name="Lee Y.P."/>
            <person name="Gan H.M."/>
            <person name="Eng W."/>
            <person name="Wheatley M.S."/>
            <person name="Caraballo A."/>
            <person name="Polter S."/>
            <person name="Savka M.A."/>
            <person name="Hudson A.O."/>
        </authorList>
    </citation>
    <scope>NUCLEOTIDE SEQUENCE [LARGE SCALE GENOMIC DNA]</scope>
    <source>
        <strain evidence="9 10">RIT379</strain>
    </source>
</reference>
<dbReference type="AlphaFoldDB" id="A0A0J1ILL6"/>
<dbReference type="Gene3D" id="1.10.10.10">
    <property type="entry name" value="Winged helix-like DNA-binding domain superfamily/Winged helix DNA-binding domain"/>
    <property type="match status" value="1"/>
</dbReference>
<dbReference type="SUPFAM" id="SSF46785">
    <property type="entry name" value="Winged helix' DNA-binding domain"/>
    <property type="match status" value="1"/>
</dbReference>
<dbReference type="Pfam" id="PF00392">
    <property type="entry name" value="GntR"/>
    <property type="match status" value="1"/>
</dbReference>
<organism evidence="9 10">
    <name type="scientific">Niallia circulans</name>
    <name type="common">Bacillus circulans</name>
    <dbReference type="NCBI Taxonomy" id="1397"/>
    <lineage>
        <taxon>Bacteria</taxon>
        <taxon>Bacillati</taxon>
        <taxon>Bacillota</taxon>
        <taxon>Bacilli</taxon>
        <taxon>Bacillales</taxon>
        <taxon>Bacillaceae</taxon>
        <taxon>Niallia</taxon>
    </lineage>
</organism>
<keyword evidence="6" id="KW-0238">DNA-binding</keyword>
<evidence type="ECO:0000259" key="8">
    <source>
        <dbReference type="PROSITE" id="PS50949"/>
    </source>
</evidence>
<evidence type="ECO:0000256" key="2">
    <source>
        <dbReference type="ARBA" id="ARBA00005384"/>
    </source>
</evidence>
<comment type="similarity">
    <text evidence="2">In the C-terminal section; belongs to the class-I pyridoxal-phosphate-dependent aminotransferase family.</text>
</comment>
<evidence type="ECO:0000256" key="5">
    <source>
        <dbReference type="ARBA" id="ARBA00023015"/>
    </source>
</evidence>
<keyword evidence="3" id="KW-0032">Aminotransferase</keyword>
<evidence type="ECO:0000256" key="4">
    <source>
        <dbReference type="ARBA" id="ARBA00022898"/>
    </source>
</evidence>
<dbReference type="SMART" id="SM00345">
    <property type="entry name" value="HTH_GNTR"/>
    <property type="match status" value="1"/>
</dbReference>
<dbReference type="OrthoDB" id="9808770at2"/>